<dbReference type="EC" id="2.1.1.225" evidence="1"/>
<evidence type="ECO:0000259" key="3">
    <source>
        <dbReference type="Pfam" id="PF05206"/>
    </source>
</evidence>
<comment type="catalytic activity">
    <reaction evidence="1">
        <text>cytidine(4) in tRNA(Gly)(GCC) + S-adenosyl-L-methionine = 2'-O-methylcytidine(4) in tRNA(Gly)(GCC) + S-adenosyl-L-homocysteine + H(+)</text>
        <dbReference type="Rhea" id="RHEA:43192"/>
        <dbReference type="Rhea" id="RHEA-COMP:10399"/>
        <dbReference type="Rhea" id="RHEA-COMP:10400"/>
        <dbReference type="ChEBI" id="CHEBI:15378"/>
        <dbReference type="ChEBI" id="CHEBI:57856"/>
        <dbReference type="ChEBI" id="CHEBI:59789"/>
        <dbReference type="ChEBI" id="CHEBI:74495"/>
        <dbReference type="ChEBI" id="CHEBI:82748"/>
        <dbReference type="EC" id="2.1.1.225"/>
    </reaction>
</comment>
<feature type="compositionally biased region" description="Basic and acidic residues" evidence="2">
    <location>
        <begin position="56"/>
        <end position="78"/>
    </location>
</feature>
<dbReference type="PANTHER" id="PTHR12998">
    <property type="entry name" value="TRNA:M(4)X MODIFICATION ENZYME TRM13 HOMOLOG"/>
    <property type="match status" value="1"/>
</dbReference>
<comment type="catalytic activity">
    <reaction evidence="1">
        <text>cytidine(4) in tRNA(Pro) + S-adenosyl-L-methionine = 2'-O-methylcytidine(4) in tRNA(Pro) + S-adenosyl-L-homocysteine + H(+)</text>
        <dbReference type="Rhea" id="RHEA:32767"/>
        <dbReference type="Rhea" id="RHEA-COMP:10397"/>
        <dbReference type="Rhea" id="RHEA-COMP:10398"/>
        <dbReference type="ChEBI" id="CHEBI:15378"/>
        <dbReference type="ChEBI" id="CHEBI:57856"/>
        <dbReference type="ChEBI" id="CHEBI:59789"/>
        <dbReference type="ChEBI" id="CHEBI:74495"/>
        <dbReference type="ChEBI" id="CHEBI:82748"/>
        <dbReference type="EC" id="2.1.1.225"/>
    </reaction>
</comment>
<evidence type="ECO:0000256" key="2">
    <source>
        <dbReference type="SAM" id="MobiDB-lite"/>
    </source>
</evidence>
<comment type="caution">
    <text evidence="4">The sequence shown here is derived from an EMBL/GenBank/DDBJ whole genome shotgun (WGS) entry which is preliminary data.</text>
</comment>
<protein>
    <recommendedName>
        <fullName evidence="1">tRNA:m(4)X modification enzyme TRM13</fullName>
        <ecNumber evidence="1">2.1.1.225</ecNumber>
    </recommendedName>
</protein>
<keyword evidence="1" id="KW-0479">Metal-binding</keyword>
<gene>
    <name evidence="4" type="ORF">BZG36_02899</name>
</gene>
<keyword evidence="1" id="KW-0489">Methyltransferase</keyword>
<dbReference type="GO" id="GO:0008270">
    <property type="term" value="F:zinc ion binding"/>
    <property type="evidence" value="ECO:0007669"/>
    <property type="project" value="UniProtKB-KW"/>
</dbReference>
<feature type="domain" description="Methyltransferase TRM13" evidence="3">
    <location>
        <begin position="128"/>
        <end position="361"/>
    </location>
</feature>
<dbReference type="OrthoDB" id="258806at2759"/>
<evidence type="ECO:0000313" key="5">
    <source>
        <dbReference type="Proteomes" id="UP000242875"/>
    </source>
</evidence>
<evidence type="ECO:0000256" key="1">
    <source>
        <dbReference type="RuleBase" id="RU367103"/>
    </source>
</evidence>
<comment type="similarity">
    <text evidence="1">Belongs to the methyltransferase TRM13 family.</text>
</comment>
<dbReference type="GO" id="GO:0030488">
    <property type="term" value="P:tRNA methylation"/>
    <property type="evidence" value="ECO:0007669"/>
    <property type="project" value="InterPro"/>
</dbReference>
<organism evidence="4 5">
    <name type="scientific">Bifiguratus adelaidae</name>
    <dbReference type="NCBI Taxonomy" id="1938954"/>
    <lineage>
        <taxon>Eukaryota</taxon>
        <taxon>Fungi</taxon>
        <taxon>Fungi incertae sedis</taxon>
        <taxon>Mucoromycota</taxon>
        <taxon>Mucoromycotina</taxon>
        <taxon>Endogonomycetes</taxon>
        <taxon>Endogonales</taxon>
        <taxon>Endogonales incertae sedis</taxon>
        <taxon>Bifiguratus</taxon>
    </lineage>
</organism>
<keyword evidence="1" id="KW-0808">Transferase</keyword>
<reference evidence="4 5" key="1">
    <citation type="journal article" date="2017" name="Mycologia">
        <title>Bifiguratus adelaidae, gen. et sp. nov., a new member of Mucoromycotina in endophytic and soil-dwelling habitats.</title>
        <authorList>
            <person name="Torres-Cruz T.J."/>
            <person name="Billingsley Tobias T.L."/>
            <person name="Almatruk M."/>
            <person name="Hesse C."/>
            <person name="Kuske C.R."/>
            <person name="Desiro A."/>
            <person name="Benucci G.M."/>
            <person name="Bonito G."/>
            <person name="Stajich J.E."/>
            <person name="Dunlap C."/>
            <person name="Arnold A.E."/>
            <person name="Porras-Alfaro A."/>
        </authorList>
    </citation>
    <scope>NUCLEOTIDE SEQUENCE [LARGE SCALE GENOMIC DNA]</scope>
    <source>
        <strain evidence="4 5">AZ0501</strain>
    </source>
</reference>
<dbReference type="InterPro" id="IPR039044">
    <property type="entry name" value="Trm13"/>
</dbReference>
<keyword evidence="1" id="KW-0819">tRNA processing</keyword>
<sequence>MDCKFAYYVKRQQRWKRCSMKASITPDNPPETALCPHHLKHPEILDSFQTPKASKAQKDMDQPDEDQQHAPPERIELEHVPKYLVDRIQTLLDQDLQGYPPQREPEPHPSYTTLFPQAAAHKQKHLRQESGMLRLLSERHLLPTERHAVIEFGAGKAGFARHYQLVTAPTPLDIYLIDRLTFRSTNRFDRALQAGGATVTRIVGNIEDMQINVQGPIMCLAKHACGSATDATLQWMQRYKGKIRMALAPCCHSLCTWDTYTGQEAFKTWFKDPDALFKWTCRLSSWATLSDTLAQRLVKQVAAPEVVLDPRRVLDLTQLQDRIELGRRCKYLIDFGRVLGSGMQVDMIEFTDQTVENKVLIGWRP</sequence>
<evidence type="ECO:0000313" key="4">
    <source>
        <dbReference type="EMBL" id="OZJ04418.1"/>
    </source>
</evidence>
<dbReference type="Pfam" id="PF05206">
    <property type="entry name" value="TRM13"/>
    <property type="match status" value="1"/>
</dbReference>
<dbReference type="AlphaFoldDB" id="A0A261Y1G9"/>
<name>A0A261Y1G9_9FUNG</name>
<comment type="function">
    <text evidence="1">tRNA methylase which 2'-O-methylates cytidine(4) in tRNA(Pro) and tRNA(Gly)(GCC), and adenosine(4) in tRNA(His).</text>
</comment>
<feature type="region of interest" description="Disordered" evidence="2">
    <location>
        <begin position="51"/>
        <end position="78"/>
    </location>
</feature>
<comment type="catalytic activity">
    <reaction evidence="1">
        <text>adenosine(4) in tRNA(His) + S-adenosyl-L-methionine = 2'-O-methyladenosine(4) in tRNA(His) + S-adenosyl-L-homocysteine + H(+)</text>
        <dbReference type="Rhea" id="RHEA:43196"/>
        <dbReference type="Rhea" id="RHEA-COMP:10401"/>
        <dbReference type="Rhea" id="RHEA-COMP:10402"/>
        <dbReference type="ChEBI" id="CHEBI:15378"/>
        <dbReference type="ChEBI" id="CHEBI:57856"/>
        <dbReference type="ChEBI" id="CHEBI:59789"/>
        <dbReference type="ChEBI" id="CHEBI:74411"/>
        <dbReference type="ChEBI" id="CHEBI:74477"/>
        <dbReference type="EC" id="2.1.1.225"/>
    </reaction>
</comment>
<dbReference type="Proteomes" id="UP000242875">
    <property type="component" value="Unassembled WGS sequence"/>
</dbReference>
<accession>A0A261Y1G9</accession>
<proteinExistence type="inferred from homology"/>
<dbReference type="InterPro" id="IPR007871">
    <property type="entry name" value="Methyltransferase_TRM13"/>
</dbReference>
<keyword evidence="5" id="KW-1185">Reference proteome</keyword>
<keyword evidence="1" id="KW-0949">S-adenosyl-L-methionine</keyword>
<dbReference type="GO" id="GO:0106050">
    <property type="term" value="F:tRNA 2'-O-methyltransferase activity"/>
    <property type="evidence" value="ECO:0007669"/>
    <property type="project" value="UniProtKB-UniRule"/>
</dbReference>
<keyword evidence="1" id="KW-0863">Zinc-finger</keyword>
<dbReference type="PANTHER" id="PTHR12998:SF0">
    <property type="entry name" value="TRNA:M(4)X MODIFICATION ENZYME TRM13 HOMOLOG"/>
    <property type="match status" value="1"/>
</dbReference>
<keyword evidence="1" id="KW-0862">Zinc</keyword>
<dbReference type="EMBL" id="MVBO01000041">
    <property type="protein sequence ID" value="OZJ04418.1"/>
    <property type="molecule type" value="Genomic_DNA"/>
</dbReference>